<dbReference type="RefSeq" id="WP_013768368.1">
    <property type="nucleotide sequence ID" value="NC_015510.1"/>
</dbReference>
<dbReference type="SUPFAM" id="SSF50969">
    <property type="entry name" value="YVTN repeat-like/Quinoprotein amine dehydrogenase"/>
    <property type="match status" value="1"/>
</dbReference>
<dbReference type="HOGENOM" id="CLU_022124_0_0_10"/>
<accession>F4L1E5</accession>
<evidence type="ECO:0000313" key="2">
    <source>
        <dbReference type="Proteomes" id="UP000008461"/>
    </source>
</evidence>
<dbReference type="Proteomes" id="UP000008461">
    <property type="component" value="Chromosome"/>
</dbReference>
<evidence type="ECO:0000313" key="1">
    <source>
        <dbReference type="EMBL" id="AEE53842.1"/>
    </source>
</evidence>
<dbReference type="InterPro" id="IPR015943">
    <property type="entry name" value="WD40/YVTN_repeat-like_dom_sf"/>
</dbReference>
<gene>
    <name evidence="1" type="ordered locus">Halhy_6019</name>
</gene>
<protein>
    <submittedName>
        <fullName evidence="1">Uncharacterized protein</fullName>
    </submittedName>
</protein>
<dbReference type="InterPro" id="IPR011044">
    <property type="entry name" value="Quino_amine_DH_bsu"/>
</dbReference>
<dbReference type="eggNOG" id="COG3292">
    <property type="taxonomic scope" value="Bacteria"/>
</dbReference>
<dbReference type="STRING" id="760192.Halhy_6019"/>
<name>F4L1E5_HALH1</name>
<dbReference type="Gene3D" id="2.130.10.10">
    <property type="entry name" value="YVTN repeat-like/Quinoprotein amine dehydrogenase"/>
    <property type="match status" value="1"/>
</dbReference>
<dbReference type="KEGG" id="hhy:Halhy_6019"/>
<reference key="2">
    <citation type="submission" date="2011-04" db="EMBL/GenBank/DDBJ databases">
        <title>Complete sequence of chromosome of Haliscomenobacter hydrossis DSM 1100.</title>
        <authorList>
            <consortium name="US DOE Joint Genome Institute (JGI-PGF)"/>
            <person name="Lucas S."/>
            <person name="Han J."/>
            <person name="Lapidus A."/>
            <person name="Bruce D."/>
            <person name="Goodwin L."/>
            <person name="Pitluck S."/>
            <person name="Peters L."/>
            <person name="Kyrpides N."/>
            <person name="Mavromatis K."/>
            <person name="Ivanova N."/>
            <person name="Ovchinnikova G."/>
            <person name="Pagani I."/>
            <person name="Daligault H."/>
            <person name="Detter J.C."/>
            <person name="Han C."/>
            <person name="Land M."/>
            <person name="Hauser L."/>
            <person name="Markowitz V."/>
            <person name="Cheng J.-F."/>
            <person name="Hugenholtz P."/>
            <person name="Woyke T."/>
            <person name="Wu D."/>
            <person name="Verbarg S."/>
            <person name="Frueling A."/>
            <person name="Brambilla E."/>
            <person name="Klenk H.-P."/>
            <person name="Eisen J.A."/>
        </authorList>
    </citation>
    <scope>NUCLEOTIDE SEQUENCE</scope>
    <source>
        <strain>DSM 1100</strain>
    </source>
</reference>
<proteinExistence type="predicted"/>
<keyword evidence="2" id="KW-1185">Reference proteome</keyword>
<dbReference type="OrthoDB" id="610763at2"/>
<organism evidence="1 2">
    <name type="scientific">Haliscomenobacter hydrossis (strain ATCC 27775 / DSM 1100 / LMG 10767 / O)</name>
    <dbReference type="NCBI Taxonomy" id="760192"/>
    <lineage>
        <taxon>Bacteria</taxon>
        <taxon>Pseudomonadati</taxon>
        <taxon>Bacteroidota</taxon>
        <taxon>Saprospiria</taxon>
        <taxon>Saprospirales</taxon>
        <taxon>Haliscomenobacteraceae</taxon>
        <taxon>Haliscomenobacter</taxon>
    </lineage>
</organism>
<sequence length="740" mass="84690">METIRTCIILLFCGANLLAQTKQPIHLDKPFLQDYSIKYYLPADSKIQLKTAFADRNGVIKIHSSTGLMQPHNGRFLYPGEFRPDQSYRSLANKNINAIGIYENQFVLLEDQTVLSNAWAGTLLVKHELPQARLFAGGQNFDFLLADGSQIHYLKTAKTQWEGSVTNDSVREMRFQKSSNLFWILGAKTLYRFSPVTNVLEQQFAGVDFSSFDFSPDQQKIIIGTRDGYLKYDLKTQKQVGPMQQKLPCTEITAVQTIQDKVWFGTTRGAFALHKDGRFDYYQGERWLPGDVVIHIAEGPNQSVLILTEKGLGHLNFKRMTLHEKAVFFEEQVRTRHIRHGFNASLSGMDKGDLSTGYLSDSDNDGLWTSMYLGAEIFRYVVTKEPAALQNCRESLDAMERLYTVNPVPGFPARSFERSGMIEKLTDPERWQHATDPAWDWKSTTSSDEAIGHIFAFGTMAELITDPVLKKRAIVLIDTLMAHILKNDLYLIDYDGKPTTWGRWNPTYVNAFPTNVGDRKLNASNIIAMLQTAYHFTKKPKYKEKAFELLNQHGYFANLMRPMSQIGYAPADADEHSKKMSDAWNHSDDEMYFLGYWGLYHYAFNDTLKRHYKKAILDHWQAERPEKEGLWNIFTALTGTPTFDLKEAVWYLQEHPLDLIDWAIVNSQRQDIEPIPGNFRSQTLATVLPPDERPIQRHNANMFNLDRKNGNGTSEHSAGDIWLLPYWLGRYLGVIAGDKP</sequence>
<dbReference type="AlphaFoldDB" id="F4L1E5"/>
<reference evidence="1 2" key="1">
    <citation type="journal article" date="2011" name="Stand. Genomic Sci.">
        <title>Complete genome sequence of Haliscomenobacter hydrossis type strain (O).</title>
        <authorList>
            <consortium name="US DOE Joint Genome Institute (JGI-PGF)"/>
            <person name="Daligault H."/>
            <person name="Lapidus A."/>
            <person name="Zeytun A."/>
            <person name="Nolan M."/>
            <person name="Lucas S."/>
            <person name="Del Rio T.G."/>
            <person name="Tice H."/>
            <person name="Cheng J.F."/>
            <person name="Tapia R."/>
            <person name="Han C."/>
            <person name="Goodwin L."/>
            <person name="Pitluck S."/>
            <person name="Liolios K."/>
            <person name="Pagani I."/>
            <person name="Ivanova N."/>
            <person name="Huntemann M."/>
            <person name="Mavromatis K."/>
            <person name="Mikhailova N."/>
            <person name="Pati A."/>
            <person name="Chen A."/>
            <person name="Palaniappan K."/>
            <person name="Land M."/>
            <person name="Hauser L."/>
            <person name="Brambilla E.M."/>
            <person name="Rohde M."/>
            <person name="Verbarg S."/>
            <person name="Goker M."/>
            <person name="Bristow J."/>
            <person name="Eisen J.A."/>
            <person name="Markowitz V."/>
            <person name="Hugenholtz P."/>
            <person name="Kyrpides N.C."/>
            <person name="Klenk H.P."/>
            <person name="Woyke T."/>
        </authorList>
    </citation>
    <scope>NUCLEOTIDE SEQUENCE [LARGE SCALE GENOMIC DNA]</scope>
    <source>
        <strain evidence="2">ATCC 27775 / DSM 1100 / LMG 10767 / O</strain>
    </source>
</reference>
<dbReference type="EMBL" id="CP002691">
    <property type="protein sequence ID" value="AEE53842.1"/>
    <property type="molecule type" value="Genomic_DNA"/>
</dbReference>